<keyword evidence="1" id="KW-0812">Transmembrane</keyword>
<keyword evidence="1" id="KW-0472">Membrane</keyword>
<proteinExistence type="predicted"/>
<evidence type="ECO:0000313" key="2">
    <source>
        <dbReference type="EMBL" id="QCW03224.1"/>
    </source>
</evidence>
<evidence type="ECO:0000313" key="3">
    <source>
        <dbReference type="Proteomes" id="UP000307562"/>
    </source>
</evidence>
<protein>
    <submittedName>
        <fullName evidence="2">Uncharacterized protein</fullName>
    </submittedName>
</protein>
<dbReference type="RefSeq" id="WP_138653285.1">
    <property type="nucleotide sequence ID" value="NZ_CP040637.1"/>
</dbReference>
<dbReference type="GeneID" id="96155960"/>
<dbReference type="Proteomes" id="UP000307562">
    <property type="component" value="Chromosome"/>
</dbReference>
<sequence length="82" mass="8424">MVALLTLAQAGNWSALVPGSNAFLAAVLLFGTFAVVFRAVSWLASTDLDRLLLGLTYAAGLVGFVATRDLALAFAPPTATLA</sequence>
<dbReference type="EMBL" id="CP040637">
    <property type="protein sequence ID" value="QCW03224.1"/>
    <property type="molecule type" value="Genomic_DNA"/>
</dbReference>
<dbReference type="AlphaFoldDB" id="A0A4V1IEZ6"/>
<gene>
    <name evidence="2" type="ORF">FGF80_08240</name>
</gene>
<keyword evidence="1" id="KW-1133">Transmembrane helix</keyword>
<dbReference type="KEGG" id="npl:FGF80_08240"/>
<keyword evidence="3" id="KW-1185">Reference proteome</keyword>
<organism evidence="2 3">
    <name type="scientific">Natrinema pallidum</name>
    <dbReference type="NCBI Taxonomy" id="69527"/>
    <lineage>
        <taxon>Archaea</taxon>
        <taxon>Methanobacteriati</taxon>
        <taxon>Methanobacteriota</taxon>
        <taxon>Stenosarchaea group</taxon>
        <taxon>Halobacteria</taxon>
        <taxon>Halobacteriales</taxon>
        <taxon>Natrialbaceae</taxon>
        <taxon>Natrinema</taxon>
    </lineage>
</organism>
<name>A0A4V1IEZ6_9EURY</name>
<feature type="transmembrane region" description="Helical" evidence="1">
    <location>
        <begin position="22"/>
        <end position="44"/>
    </location>
</feature>
<reference evidence="3" key="1">
    <citation type="submission" date="2019-05" db="EMBL/GenBank/DDBJ databases">
        <title>Complete Genome Sequence and Methylation Pattern of the Halophilic Archaeon Natrinema pallidum BOL6-1.</title>
        <authorList>
            <person name="DasSarma P."/>
            <person name="DasSarma B.P."/>
            <person name="DasSarma S.L."/>
            <person name="Martinez F.L."/>
            <person name="Guzman D."/>
            <person name="Roberts R.J."/>
            <person name="DasSarma S."/>
        </authorList>
    </citation>
    <scope>NUCLEOTIDE SEQUENCE [LARGE SCALE GENOMIC DNA]</scope>
    <source>
        <strain evidence="3">BOL6-1</strain>
    </source>
</reference>
<feature type="transmembrane region" description="Helical" evidence="1">
    <location>
        <begin position="51"/>
        <end position="75"/>
    </location>
</feature>
<evidence type="ECO:0000256" key="1">
    <source>
        <dbReference type="SAM" id="Phobius"/>
    </source>
</evidence>
<accession>A0A4V1IEZ6</accession>